<dbReference type="GO" id="GO:0009986">
    <property type="term" value="C:cell surface"/>
    <property type="evidence" value="ECO:0007669"/>
    <property type="project" value="TreeGrafter"/>
</dbReference>
<dbReference type="OrthoDB" id="6022258at2759"/>
<gene>
    <name evidence="5" type="primary">Dvir\GJ18936</name>
    <name evidence="5" type="ORF">Dvir_GJ18936</name>
</gene>
<dbReference type="GO" id="GO:0008201">
    <property type="term" value="F:heparin binding"/>
    <property type="evidence" value="ECO:0007669"/>
    <property type="project" value="TreeGrafter"/>
</dbReference>
<dbReference type="KEGG" id="dvi:6631768"/>
<dbReference type="InParanoid" id="B4M3K2"/>
<evidence type="ECO:0000313" key="6">
    <source>
        <dbReference type="Proteomes" id="UP000008792"/>
    </source>
</evidence>
<evidence type="ECO:0000256" key="4">
    <source>
        <dbReference type="SAM" id="SignalP"/>
    </source>
</evidence>
<accession>B4M3K2</accession>
<dbReference type="PhylomeDB" id="B4M3K2"/>
<evidence type="ECO:0000256" key="1">
    <source>
        <dbReference type="ARBA" id="ARBA00004613"/>
    </source>
</evidence>
<dbReference type="InterPro" id="IPR051666">
    <property type="entry name" value="SP_Capacitation_Regulator"/>
</dbReference>
<dbReference type="GO" id="GO:0005576">
    <property type="term" value="C:extracellular region"/>
    <property type="evidence" value="ECO:0007669"/>
    <property type="project" value="UniProtKB-SubCell"/>
</dbReference>
<keyword evidence="6" id="KW-1185">Reference proteome</keyword>
<feature type="coiled-coil region" evidence="3">
    <location>
        <begin position="1976"/>
        <end position="2006"/>
    </location>
</feature>
<feature type="chain" id="PRO_5002814525" evidence="4">
    <location>
        <begin position="20"/>
        <end position="2181"/>
    </location>
</feature>
<sequence>MKLVLCLLLYATCSRNGEANSTTKPLSATSVQRAEVDKLRSELNAAFDAGEETPEGVIVQPEWTKHGSKPSASGKPSKVIVNEASLKAAEALRSEINDAVAKQGQPEEVRQLEAAVKAKTGGTQNEAIVSSTRDEMLGSSQPDQAGQANVVDATPMDIDLAQLQQLQLSKRRTREMLVLSRIEENLQFMIGADVSHWLQLQQNGSVYFLGRRNYDLLLLEQQALISGANFHSYAALQPLPVPAGIDAILSYERWNRQAQLQESVVLLATQQQLLWYRLEANSGLKQFWHWPVGSDIDKLLAFVVENREYLVLMHNRTLSIYAHDVDGLEFWIVQRLQLEQTITALAVQDTGRDLLLAVGQSDEALIYAHNMRELALDAGLQLQLRQRLEAPKIADIAAFQMGGRNYLALGGLRPQILAYVQGQLVPRTLLGQNFGLVELFLPVPVRSYRDDLLLLVQHRVYFDTHTVLQLEVLVWNGEAFEASLPAPCELGTQTRYGAGCMLDEQREAGLAGAALLRQMQPPLLLVPRQAAASGLFRLHTQLLPRNSELHDLQEIHDFMRNWVDEQDKLIKRAEQLLQAPEADFIHYEELDTPLLINDGAILEALYVNDAPWTAHDATIDLHELLQQIRLLKQELIGLDGGRTKRQPQLFRYDYEQLEFDVVEVQELHIEQLNHAPFYLQNATLQFNGLINAQRLEVMRPQPIEQAKSLPSRTQQRLELDADLNCEFINGLAWTQFLQQLAWRQEPLQLSQLRVAGAVVFEDSLHLSALNELSFPDDYLWSQESSTSIVFSPKQFTQTLSANMVDTFGSINGCDPSDAVTLSDEQDWPGWVTFTQLEVSEELELNGSAQGRQFEEAPLNPTLTDSHHVHAACHFSQLIVNGPLQLRGLLDNSSFDALLGDLAQRPVDAEEELIIPAAKHVQHLALPVDAHVLDGTLNGFPIEQFVTKHTEQTLHNLSSLAGYVYFHKLQLSGFYDGIHLEQLLAQALRVDAPIMAPTTRLRFVNEPQLAELRVSHMLNDVPLSSGYQTLYEPLHLSQARFTRLQAEQLDVTHNVTGPGRLNGYQLSELLLSEPRRDTVQVQDLILPMGVQTSKLQGINAELLLGFLRQLDELPLLILHGQLQVDHIAVSGAVLVDDTLNGQSVDQLQRDVVWLDRPNELRTRWRFQQAPIFASDLLLQGSYNERLLPELLDDIVFRPDQDQELLIVGTKSFASHVQILDTLQLQALNGVPFDRLANKLQPLDFAGELRLEGRLHVTHLQLEGALNGQAIGQLDKQLRWDTKLAAFVQRGLVHLAQQTQLQELTVLGHLGNRSLEPLQEFYDDLLDKRQPQLHLEGHKVFTGRVSIRGGAHIVQLNDINLEQLLQQLIFIDGSMEHNEVTLHTPVHFEAAVHMQQLHVGQLVLQGERLNDCNITEWMHDTLRVDRDWQTEMPVSFAQGSLDNNALLVGQLNELNLTRVVTLHTEQNLSFPLVTNELHLADGRVQLHGLVNGRNLSEEYANTLLINAPREQHVFTPLLMQSVDVSGTLLATAPINGDPNLNLSDVATLHEEQLRLQTPINFVRLHAPDLRTRLHINGFNFSAWHEKSLWAQGRATQIISGNWNVRWLRVKQPQRPELQAHEVYRRQSNALAVRYRELCTRLARLFGLLRLPYQVKQLRRSFALKQAPGQSDVRRVFALQSPVPAASYLLINELGCWTRIYRWNGTHYTSAGRIESGPINDATVLQQRNASTNNNDQFSFMTSYELSDEHEEGGWNCSSLAHLQSWRTSAKTKIEPMDVPASKLQQLQQKHEAQQLQRNKPSYQQAIKYLSRPSTESQLRPHLDAGHTLSQEQYETLRQRLLQHLSFRLQTEVNITQLSIPESDLYDDEHLVEDFLRLMQQLRRASTSGTGVFASLPTDTLPLPNNPSRVLAARSAQLIWPVLEELKALHGRLSFNDSLAHEQQRVLVLQLERTLRDVLLLANNNDGHEKIVDTDDDDTKRLHAVIERLRELQQELEEAQQSDLNSDEARSILSMELPPPKQQWLPVETIRLYVGRVQQAQLLYARLTIVASNVPPIAPSTAPAAHIQLHHANGTLFQSLAADHLARQLTALRVRDETLLAFIESCCRVRVFIYRGIQGFVPFTQFHVEENGEMEQPYALQLLALRLPLQSSPGALYMLAVVQSRRITFYELVMPGFFEPWLHC</sequence>
<dbReference type="Proteomes" id="UP000008792">
    <property type="component" value="Unassembled WGS sequence"/>
</dbReference>
<dbReference type="PANTHER" id="PTHR22918">
    <property type="entry name" value="SEMINAL PLASMA PROTEIN"/>
    <property type="match status" value="1"/>
</dbReference>
<keyword evidence="2" id="KW-0964">Secreted</keyword>
<organism evidence="5 6">
    <name type="scientific">Drosophila virilis</name>
    <name type="common">Fruit fly</name>
    <dbReference type="NCBI Taxonomy" id="7244"/>
    <lineage>
        <taxon>Eukaryota</taxon>
        <taxon>Metazoa</taxon>
        <taxon>Ecdysozoa</taxon>
        <taxon>Arthropoda</taxon>
        <taxon>Hexapoda</taxon>
        <taxon>Insecta</taxon>
        <taxon>Pterygota</taxon>
        <taxon>Neoptera</taxon>
        <taxon>Endopterygota</taxon>
        <taxon>Diptera</taxon>
        <taxon>Brachycera</taxon>
        <taxon>Muscomorpha</taxon>
        <taxon>Ephydroidea</taxon>
        <taxon>Drosophilidae</taxon>
        <taxon>Drosophila</taxon>
    </lineage>
</organism>
<keyword evidence="4" id="KW-0732">Signal</keyword>
<keyword evidence="3" id="KW-0175">Coiled coil</keyword>
<dbReference type="OMA" id="SAQLIWP"/>
<dbReference type="HOGENOM" id="CLU_001349_0_0_1"/>
<evidence type="ECO:0000256" key="2">
    <source>
        <dbReference type="ARBA" id="ARBA00022525"/>
    </source>
</evidence>
<protein>
    <submittedName>
        <fullName evidence="5">Uncharacterized protein</fullName>
    </submittedName>
</protein>
<name>B4M3K2_DROVI</name>
<dbReference type="eggNOG" id="ENOG502RZ4E">
    <property type="taxonomic scope" value="Eukaryota"/>
</dbReference>
<evidence type="ECO:0000256" key="3">
    <source>
        <dbReference type="SAM" id="Coils"/>
    </source>
</evidence>
<reference evidence="5 6" key="1">
    <citation type="journal article" date="2007" name="Nature">
        <title>Evolution of genes and genomes on the Drosophila phylogeny.</title>
        <authorList>
            <consortium name="Drosophila 12 Genomes Consortium"/>
            <person name="Clark A.G."/>
            <person name="Eisen M.B."/>
            <person name="Smith D.R."/>
            <person name="Bergman C.M."/>
            <person name="Oliver B."/>
            <person name="Markow T.A."/>
            <person name="Kaufman T.C."/>
            <person name="Kellis M."/>
            <person name="Gelbart W."/>
            <person name="Iyer V.N."/>
            <person name="Pollard D.A."/>
            <person name="Sackton T.B."/>
            <person name="Larracuente A.M."/>
            <person name="Singh N.D."/>
            <person name="Abad J.P."/>
            <person name="Abt D.N."/>
            <person name="Adryan B."/>
            <person name="Aguade M."/>
            <person name="Akashi H."/>
            <person name="Anderson W.W."/>
            <person name="Aquadro C.F."/>
            <person name="Ardell D.H."/>
            <person name="Arguello R."/>
            <person name="Artieri C.G."/>
            <person name="Barbash D.A."/>
            <person name="Barker D."/>
            <person name="Barsanti P."/>
            <person name="Batterham P."/>
            <person name="Batzoglou S."/>
            <person name="Begun D."/>
            <person name="Bhutkar A."/>
            <person name="Blanco E."/>
            <person name="Bosak S.A."/>
            <person name="Bradley R.K."/>
            <person name="Brand A.D."/>
            <person name="Brent M.R."/>
            <person name="Brooks A.N."/>
            <person name="Brown R.H."/>
            <person name="Butlin R.K."/>
            <person name="Caggese C."/>
            <person name="Calvi B.R."/>
            <person name="Bernardo de Carvalho A."/>
            <person name="Caspi A."/>
            <person name="Castrezana S."/>
            <person name="Celniker S.E."/>
            <person name="Chang J.L."/>
            <person name="Chapple C."/>
            <person name="Chatterji S."/>
            <person name="Chinwalla A."/>
            <person name="Civetta A."/>
            <person name="Clifton S.W."/>
            <person name="Comeron J.M."/>
            <person name="Costello J.C."/>
            <person name="Coyne J.A."/>
            <person name="Daub J."/>
            <person name="David R.G."/>
            <person name="Delcher A.L."/>
            <person name="Delehaunty K."/>
            <person name="Do C.B."/>
            <person name="Ebling H."/>
            <person name="Edwards K."/>
            <person name="Eickbush T."/>
            <person name="Evans J.D."/>
            <person name="Filipski A."/>
            <person name="Findeiss S."/>
            <person name="Freyhult E."/>
            <person name="Fulton L."/>
            <person name="Fulton R."/>
            <person name="Garcia A.C."/>
            <person name="Gardiner A."/>
            <person name="Garfield D.A."/>
            <person name="Garvin B.E."/>
            <person name="Gibson G."/>
            <person name="Gilbert D."/>
            <person name="Gnerre S."/>
            <person name="Godfrey J."/>
            <person name="Good R."/>
            <person name="Gotea V."/>
            <person name="Gravely B."/>
            <person name="Greenberg A.J."/>
            <person name="Griffiths-Jones S."/>
            <person name="Gross S."/>
            <person name="Guigo R."/>
            <person name="Gustafson E.A."/>
            <person name="Haerty W."/>
            <person name="Hahn M.W."/>
            <person name="Halligan D.L."/>
            <person name="Halpern A.L."/>
            <person name="Halter G.M."/>
            <person name="Han M.V."/>
            <person name="Heger A."/>
            <person name="Hillier L."/>
            <person name="Hinrichs A.S."/>
            <person name="Holmes I."/>
            <person name="Hoskins R.A."/>
            <person name="Hubisz M.J."/>
            <person name="Hultmark D."/>
            <person name="Huntley M.A."/>
            <person name="Jaffe D.B."/>
            <person name="Jagadeeshan S."/>
            <person name="Jeck W.R."/>
            <person name="Johnson J."/>
            <person name="Jones C.D."/>
            <person name="Jordan W.C."/>
            <person name="Karpen G.H."/>
            <person name="Kataoka E."/>
            <person name="Keightley P.D."/>
            <person name="Kheradpour P."/>
            <person name="Kirkness E.F."/>
            <person name="Koerich L.B."/>
            <person name="Kristiansen K."/>
            <person name="Kudrna D."/>
            <person name="Kulathinal R.J."/>
            <person name="Kumar S."/>
            <person name="Kwok R."/>
            <person name="Lander E."/>
            <person name="Langley C.H."/>
            <person name="Lapoint R."/>
            <person name="Lazzaro B.P."/>
            <person name="Lee S.J."/>
            <person name="Levesque L."/>
            <person name="Li R."/>
            <person name="Lin C.F."/>
            <person name="Lin M.F."/>
            <person name="Lindblad-Toh K."/>
            <person name="Llopart A."/>
            <person name="Long M."/>
            <person name="Low L."/>
            <person name="Lozovsky E."/>
            <person name="Lu J."/>
            <person name="Luo M."/>
            <person name="Machado C.A."/>
            <person name="Makalowski W."/>
            <person name="Marzo M."/>
            <person name="Matsuda M."/>
            <person name="Matzkin L."/>
            <person name="McAllister B."/>
            <person name="McBride C.S."/>
            <person name="McKernan B."/>
            <person name="McKernan K."/>
            <person name="Mendez-Lago M."/>
            <person name="Minx P."/>
            <person name="Mollenhauer M.U."/>
            <person name="Montooth K."/>
            <person name="Mount S.M."/>
            <person name="Mu X."/>
            <person name="Myers E."/>
            <person name="Negre B."/>
            <person name="Newfeld S."/>
            <person name="Nielsen R."/>
            <person name="Noor M.A."/>
            <person name="O'Grady P."/>
            <person name="Pachter L."/>
            <person name="Papaceit M."/>
            <person name="Parisi M.J."/>
            <person name="Parisi M."/>
            <person name="Parts L."/>
            <person name="Pedersen J.S."/>
            <person name="Pesole G."/>
            <person name="Phillippy A.M."/>
            <person name="Ponting C.P."/>
            <person name="Pop M."/>
            <person name="Porcelli D."/>
            <person name="Powell J.R."/>
            <person name="Prohaska S."/>
            <person name="Pruitt K."/>
            <person name="Puig M."/>
            <person name="Quesneville H."/>
            <person name="Ram K.R."/>
            <person name="Rand D."/>
            <person name="Rasmussen M.D."/>
            <person name="Reed L.K."/>
            <person name="Reenan R."/>
            <person name="Reily A."/>
            <person name="Remington K.A."/>
            <person name="Rieger T.T."/>
            <person name="Ritchie M.G."/>
            <person name="Robin C."/>
            <person name="Rogers Y.H."/>
            <person name="Rohde C."/>
            <person name="Rozas J."/>
            <person name="Rubenfield M.J."/>
            <person name="Ruiz A."/>
            <person name="Russo S."/>
            <person name="Salzberg S.L."/>
            <person name="Sanchez-Gracia A."/>
            <person name="Saranga D.J."/>
            <person name="Sato H."/>
            <person name="Schaeffer S.W."/>
            <person name="Schatz M.C."/>
            <person name="Schlenke T."/>
            <person name="Schwartz R."/>
            <person name="Segarra C."/>
            <person name="Singh R.S."/>
            <person name="Sirot L."/>
            <person name="Sirota M."/>
            <person name="Sisneros N.B."/>
            <person name="Smith C.D."/>
            <person name="Smith T.F."/>
            <person name="Spieth J."/>
            <person name="Stage D.E."/>
            <person name="Stark A."/>
            <person name="Stephan W."/>
            <person name="Strausberg R.L."/>
            <person name="Strempel S."/>
            <person name="Sturgill D."/>
            <person name="Sutton G."/>
            <person name="Sutton G.G."/>
            <person name="Tao W."/>
            <person name="Teichmann S."/>
            <person name="Tobari Y.N."/>
            <person name="Tomimura Y."/>
            <person name="Tsolas J.M."/>
            <person name="Valente V.L."/>
            <person name="Venter E."/>
            <person name="Venter J.C."/>
            <person name="Vicario S."/>
            <person name="Vieira F.G."/>
            <person name="Vilella A.J."/>
            <person name="Villasante A."/>
            <person name="Walenz B."/>
            <person name="Wang J."/>
            <person name="Wasserman M."/>
            <person name="Watts T."/>
            <person name="Wilson D."/>
            <person name="Wilson R.K."/>
            <person name="Wing R.A."/>
            <person name="Wolfner M.F."/>
            <person name="Wong A."/>
            <person name="Wong G.K."/>
            <person name="Wu C.I."/>
            <person name="Wu G."/>
            <person name="Yamamoto D."/>
            <person name="Yang H.P."/>
            <person name="Yang S.P."/>
            <person name="Yorke J.A."/>
            <person name="Yoshida K."/>
            <person name="Zdobnov E."/>
            <person name="Zhang P."/>
            <person name="Zhang Y."/>
            <person name="Zimin A.V."/>
            <person name="Baldwin J."/>
            <person name="Abdouelleil A."/>
            <person name="Abdulkadir J."/>
            <person name="Abebe A."/>
            <person name="Abera B."/>
            <person name="Abreu J."/>
            <person name="Acer S.C."/>
            <person name="Aftuck L."/>
            <person name="Alexander A."/>
            <person name="An P."/>
            <person name="Anderson E."/>
            <person name="Anderson S."/>
            <person name="Arachi H."/>
            <person name="Azer M."/>
            <person name="Bachantsang P."/>
            <person name="Barry A."/>
            <person name="Bayul T."/>
            <person name="Berlin A."/>
            <person name="Bessette D."/>
            <person name="Bloom T."/>
            <person name="Blye J."/>
            <person name="Boguslavskiy L."/>
            <person name="Bonnet C."/>
            <person name="Boukhgalter B."/>
            <person name="Bourzgui I."/>
            <person name="Brown A."/>
            <person name="Cahill P."/>
            <person name="Channer S."/>
            <person name="Cheshatsang Y."/>
            <person name="Chuda L."/>
            <person name="Citroen M."/>
            <person name="Collymore A."/>
            <person name="Cooke P."/>
            <person name="Costello M."/>
            <person name="D'Aco K."/>
            <person name="Daza R."/>
            <person name="De Haan G."/>
            <person name="DeGray S."/>
            <person name="DeMaso C."/>
            <person name="Dhargay N."/>
            <person name="Dooley K."/>
            <person name="Dooley E."/>
            <person name="Doricent M."/>
            <person name="Dorje P."/>
            <person name="Dorjee K."/>
            <person name="Dupes A."/>
            <person name="Elong R."/>
            <person name="Falk J."/>
            <person name="Farina A."/>
            <person name="Faro S."/>
            <person name="Ferguson D."/>
            <person name="Fisher S."/>
            <person name="Foley C.D."/>
            <person name="Franke A."/>
            <person name="Friedrich D."/>
            <person name="Gadbois L."/>
            <person name="Gearin G."/>
            <person name="Gearin C.R."/>
            <person name="Giannoukos G."/>
            <person name="Goode T."/>
            <person name="Graham J."/>
            <person name="Grandbois E."/>
            <person name="Grewal S."/>
            <person name="Gyaltsen K."/>
            <person name="Hafez N."/>
            <person name="Hagos B."/>
            <person name="Hall J."/>
            <person name="Henson C."/>
            <person name="Hollinger A."/>
            <person name="Honan T."/>
            <person name="Huard M.D."/>
            <person name="Hughes L."/>
            <person name="Hurhula B."/>
            <person name="Husby M.E."/>
            <person name="Kamat A."/>
            <person name="Kanga B."/>
            <person name="Kashin S."/>
            <person name="Khazanovich D."/>
            <person name="Kisner P."/>
            <person name="Lance K."/>
            <person name="Lara M."/>
            <person name="Lee W."/>
            <person name="Lennon N."/>
            <person name="Letendre F."/>
            <person name="LeVine R."/>
            <person name="Lipovsky A."/>
            <person name="Liu X."/>
            <person name="Liu J."/>
            <person name="Liu S."/>
            <person name="Lokyitsang T."/>
            <person name="Lokyitsang Y."/>
            <person name="Lubonja R."/>
            <person name="Lui A."/>
            <person name="MacDonald P."/>
            <person name="Magnisalis V."/>
            <person name="Maru K."/>
            <person name="Matthews C."/>
            <person name="McCusker W."/>
            <person name="McDonough S."/>
            <person name="Mehta T."/>
            <person name="Meldrim J."/>
            <person name="Meneus L."/>
            <person name="Mihai O."/>
            <person name="Mihalev A."/>
            <person name="Mihova T."/>
            <person name="Mittelman R."/>
            <person name="Mlenga V."/>
            <person name="Montmayeur A."/>
            <person name="Mulrain L."/>
            <person name="Navidi A."/>
            <person name="Naylor J."/>
            <person name="Negash T."/>
            <person name="Nguyen T."/>
            <person name="Nguyen N."/>
            <person name="Nicol R."/>
            <person name="Norbu C."/>
            <person name="Norbu N."/>
            <person name="Novod N."/>
            <person name="O'Neill B."/>
            <person name="Osman S."/>
            <person name="Markiewicz E."/>
            <person name="Oyono O.L."/>
            <person name="Patti C."/>
            <person name="Phunkhang P."/>
            <person name="Pierre F."/>
            <person name="Priest M."/>
            <person name="Raghuraman S."/>
            <person name="Rege F."/>
            <person name="Reyes R."/>
            <person name="Rise C."/>
            <person name="Rogov P."/>
            <person name="Ross K."/>
            <person name="Ryan E."/>
            <person name="Settipalli S."/>
            <person name="Shea T."/>
            <person name="Sherpa N."/>
            <person name="Shi L."/>
            <person name="Shih D."/>
            <person name="Sparrow T."/>
            <person name="Spaulding J."/>
            <person name="Stalker J."/>
            <person name="Stange-Thomann N."/>
            <person name="Stavropoulos S."/>
            <person name="Stone C."/>
            <person name="Strader C."/>
            <person name="Tesfaye S."/>
            <person name="Thomson T."/>
            <person name="Thoulutsang Y."/>
            <person name="Thoulutsang D."/>
            <person name="Topham K."/>
            <person name="Topping I."/>
            <person name="Tsamla T."/>
            <person name="Vassiliev H."/>
            <person name="Vo A."/>
            <person name="Wangchuk T."/>
            <person name="Wangdi T."/>
            <person name="Weiand M."/>
            <person name="Wilkinson J."/>
            <person name="Wilson A."/>
            <person name="Yadav S."/>
            <person name="Young G."/>
            <person name="Yu Q."/>
            <person name="Zembek L."/>
            <person name="Zhong D."/>
            <person name="Zimmer A."/>
            <person name="Zwirko Z."/>
            <person name="Jaffe D.B."/>
            <person name="Alvarez P."/>
            <person name="Brockman W."/>
            <person name="Butler J."/>
            <person name="Chin C."/>
            <person name="Gnerre S."/>
            <person name="Grabherr M."/>
            <person name="Kleber M."/>
            <person name="Mauceli E."/>
            <person name="MacCallum I."/>
        </authorList>
    </citation>
    <scope>NUCLEOTIDE SEQUENCE [LARGE SCALE GENOMIC DNA]</scope>
    <source>
        <strain evidence="6">Tucson 15010-1051.87</strain>
    </source>
</reference>
<dbReference type="EMBL" id="CH940651">
    <property type="protein sequence ID" value="EDW65377.1"/>
    <property type="molecule type" value="Genomic_DNA"/>
</dbReference>
<comment type="subcellular location">
    <subcellularLocation>
        <location evidence="1">Secreted</location>
    </subcellularLocation>
</comment>
<proteinExistence type="predicted"/>
<evidence type="ECO:0000313" key="5">
    <source>
        <dbReference type="EMBL" id="EDW65377.1"/>
    </source>
</evidence>
<dbReference type="STRING" id="7244.B4M3K2"/>
<dbReference type="PANTHER" id="PTHR22918:SF6">
    <property type="entry name" value="EG:8D8.1 PROTEIN-RELATED"/>
    <property type="match status" value="1"/>
</dbReference>
<dbReference type="FunCoup" id="B4M3K2">
    <property type="interactions" value="90"/>
</dbReference>
<feature type="signal peptide" evidence="4">
    <location>
        <begin position="1"/>
        <end position="19"/>
    </location>
</feature>